<sequence length="359" mass="39425">MEKSLANKVVVITGGAEGIGYEVADRYLSKGAKLVFLLDINEKLGNEAVQKLSAKHGANKVIFMKCDVTSDLVPVSKKIFENYKVDILLNNAGILNDRLLKKTIDINVTGVCEWGLAFWDHMRKDKGGNGGTILNLASIYGYRVDPFLPVYQASKFAVMGFTKSLGHKANYERSGVRVLAMCPGFTETKLTAAPQAWDMGQDKEFEQFLKAQAWQKVESVGQAAVDIFENGDSGTAWLIEGARPIVEVANAYTHDMERDPKNKVVVVTGGAGGIGYEIADKFLKYGAKTVIILDINETLGAEAAQKLNVKHGEGKAVFIKCDVTKDLDKVSDEIFQKYDVNVLVNNAGVLNEVDDFTWW</sequence>
<evidence type="ECO:0000256" key="2">
    <source>
        <dbReference type="ARBA" id="ARBA00023002"/>
    </source>
</evidence>
<keyword evidence="5" id="KW-1185">Reference proteome</keyword>
<dbReference type="PANTHER" id="PTHR44229:SF8">
    <property type="entry name" value="ALCOHOL DEHYDROGENASE-RELATED"/>
    <property type="match status" value="1"/>
</dbReference>
<accession>A0A9P0IG76</accession>
<organism evidence="4 5">
    <name type="scientific">Spodoptera littoralis</name>
    <name type="common">Egyptian cotton leafworm</name>
    <dbReference type="NCBI Taxonomy" id="7109"/>
    <lineage>
        <taxon>Eukaryota</taxon>
        <taxon>Metazoa</taxon>
        <taxon>Ecdysozoa</taxon>
        <taxon>Arthropoda</taxon>
        <taxon>Hexapoda</taxon>
        <taxon>Insecta</taxon>
        <taxon>Pterygota</taxon>
        <taxon>Neoptera</taxon>
        <taxon>Endopterygota</taxon>
        <taxon>Lepidoptera</taxon>
        <taxon>Glossata</taxon>
        <taxon>Ditrysia</taxon>
        <taxon>Noctuoidea</taxon>
        <taxon>Noctuidae</taxon>
        <taxon>Amphipyrinae</taxon>
        <taxon>Spodoptera</taxon>
    </lineage>
</organism>
<dbReference type="PANTHER" id="PTHR44229">
    <property type="entry name" value="15-HYDROXYPROSTAGLANDIN DEHYDROGENASE [NAD(+)]"/>
    <property type="match status" value="1"/>
</dbReference>
<dbReference type="Proteomes" id="UP001153321">
    <property type="component" value="Chromosome 6"/>
</dbReference>
<dbReference type="InterPro" id="IPR002347">
    <property type="entry name" value="SDR_fam"/>
</dbReference>
<evidence type="ECO:0000256" key="1">
    <source>
        <dbReference type="ARBA" id="ARBA00006484"/>
    </source>
</evidence>
<dbReference type="GO" id="GO:0005737">
    <property type="term" value="C:cytoplasm"/>
    <property type="evidence" value="ECO:0007669"/>
    <property type="project" value="TreeGrafter"/>
</dbReference>
<dbReference type="AlphaFoldDB" id="A0A9P0IG76"/>
<dbReference type="Pfam" id="PF00106">
    <property type="entry name" value="adh_short"/>
    <property type="match status" value="2"/>
</dbReference>
<dbReference type="SUPFAM" id="SSF51735">
    <property type="entry name" value="NAD(P)-binding Rossmann-fold domains"/>
    <property type="match status" value="2"/>
</dbReference>
<dbReference type="EMBL" id="LR824537">
    <property type="protein sequence ID" value="CAH1645272.1"/>
    <property type="molecule type" value="Genomic_DNA"/>
</dbReference>
<evidence type="ECO:0000256" key="3">
    <source>
        <dbReference type="RuleBase" id="RU000363"/>
    </source>
</evidence>
<dbReference type="Gene3D" id="3.40.50.720">
    <property type="entry name" value="NAD(P)-binding Rossmann-like Domain"/>
    <property type="match status" value="2"/>
</dbReference>
<dbReference type="PRINTS" id="PR01167">
    <property type="entry name" value="INSADHFAMILY"/>
</dbReference>
<dbReference type="GO" id="GO:0047034">
    <property type="term" value="F:15-hydroxyicosatetraenoate dehydrogenase activity"/>
    <property type="evidence" value="ECO:0007669"/>
    <property type="project" value="UniProtKB-EC"/>
</dbReference>
<evidence type="ECO:0000313" key="4">
    <source>
        <dbReference type="EMBL" id="CAH1645272.1"/>
    </source>
</evidence>
<evidence type="ECO:0000313" key="5">
    <source>
        <dbReference type="Proteomes" id="UP001153321"/>
    </source>
</evidence>
<protein>
    <recommendedName>
        <fullName evidence="6">Alcohol dehydrogenase</fullName>
    </recommendedName>
</protein>
<proteinExistence type="inferred from homology"/>
<comment type="similarity">
    <text evidence="1 3">Belongs to the short-chain dehydrogenases/reductases (SDR) family.</text>
</comment>
<gene>
    <name evidence="4" type="ORF">SPLIT_LOCUS10625</name>
</gene>
<evidence type="ECO:0008006" key="6">
    <source>
        <dbReference type="Google" id="ProtNLM"/>
    </source>
</evidence>
<keyword evidence="2" id="KW-0560">Oxidoreductase</keyword>
<dbReference type="PRINTS" id="PR00080">
    <property type="entry name" value="SDRFAMILY"/>
</dbReference>
<dbReference type="GO" id="GO:0016404">
    <property type="term" value="F:15-hydroxyprostaglandin dehydrogenase (NAD+) activity"/>
    <property type="evidence" value="ECO:0007669"/>
    <property type="project" value="UniProtKB-EC"/>
</dbReference>
<dbReference type="InterPro" id="IPR036291">
    <property type="entry name" value="NAD(P)-bd_dom_sf"/>
</dbReference>
<reference evidence="4" key="1">
    <citation type="submission" date="2022-02" db="EMBL/GenBank/DDBJ databases">
        <authorList>
            <person name="King R."/>
        </authorList>
    </citation>
    <scope>NUCLEOTIDE SEQUENCE</scope>
</reference>
<name>A0A9P0IG76_SPOLI</name>